<feature type="region of interest" description="Disordered" evidence="11">
    <location>
        <begin position="784"/>
        <end position="833"/>
    </location>
</feature>
<feature type="compositionally biased region" description="Acidic residues" evidence="11">
    <location>
        <begin position="713"/>
        <end position="735"/>
    </location>
</feature>
<dbReference type="CDD" id="cd01882">
    <property type="entry name" value="BMS1"/>
    <property type="match status" value="1"/>
</dbReference>
<feature type="compositionally biased region" description="Gly residues" evidence="11">
    <location>
        <begin position="611"/>
        <end position="623"/>
    </location>
</feature>
<keyword evidence="4" id="KW-0547">Nucleotide-binding</keyword>
<dbReference type="InterPro" id="IPR037875">
    <property type="entry name" value="Bms1_N"/>
</dbReference>
<feature type="compositionally biased region" description="Basic residues" evidence="11">
    <location>
        <begin position="1394"/>
        <end position="1406"/>
    </location>
</feature>
<evidence type="ECO:0000313" key="14">
    <source>
        <dbReference type="Proteomes" id="UP000006906"/>
    </source>
</evidence>
<organism evidence="13 14">
    <name type="scientific">Chlamydomonas reinhardtii</name>
    <name type="common">Chlamydomonas smithii</name>
    <dbReference type="NCBI Taxonomy" id="3055"/>
    <lineage>
        <taxon>Eukaryota</taxon>
        <taxon>Viridiplantae</taxon>
        <taxon>Chlorophyta</taxon>
        <taxon>core chlorophytes</taxon>
        <taxon>Chlorophyceae</taxon>
        <taxon>CS clade</taxon>
        <taxon>Chlamydomonadales</taxon>
        <taxon>Chlamydomonadaceae</taxon>
        <taxon>Chlamydomonas</taxon>
    </lineage>
</organism>
<feature type="compositionally biased region" description="Acidic residues" evidence="11">
    <location>
        <begin position="542"/>
        <end position="557"/>
    </location>
</feature>
<dbReference type="InterPro" id="IPR007034">
    <property type="entry name" value="BMS1_TSR1_C"/>
</dbReference>
<feature type="domain" description="Bms1-type G" evidence="12">
    <location>
        <begin position="74"/>
        <end position="239"/>
    </location>
</feature>
<dbReference type="InParanoid" id="A0A2K3DAU6"/>
<sequence>MEGKSHRVSKVGRKADKKKAADKKKRGISNEKKQNPKAFAFQSAGKAKAQQARTAEREQRRLHAPMLDKLGEEPPPFVVLVQGPPGVGKSTLIRGLVKHYTRQNLADVRGPITCVAGKKRRITLVECPSDLCGMMDAAKYADLVLLLIDGSFGFEMETFEFLNLLQVHGFPKVMGVLTHLDGFREASQLKKTKKKLKQRFWTEIYDGAKLFYLSGIQHGKYLKREVLNLARFISVMKHRPLTWRLAHPYTLVDRFEDVTPRELVRANPKVDRDVILYGYLRGTNIKPDQRVHIAGVGDFTIQELDPLPDPCPLPETVKRRGLNDKERLLYAPMADVGGLLYDKDAVYIDIPDWKVQYTGSGGQPADEGEAMVRQLQATQEPVDEALRRGKIRIFGGGRAIGGEDASSGEEDDGYDDDEVDEDEEESGSGDELAGISDEEDGADDSEDEEEDDDDSDPRAKALRRGMPRGGAPVTGADGRMRRAAVFGGGSVALQGRGDGESDSEDEDAGEDVDADADENDMDDAGQQQARKRRRLESGAAGVEDEAEEGGDSEDDSEGMGGAAKWKSGMAARASSFFSTRSSDLAAFVYGKRAVAGAGDNADGGSEDGEGRGLGEVGGGGGGEDGSEDSDDDFFTLKKAGGADGPGAERAKTGNLEAVDALDTSRVLLGPEALAAWAGDSGAELMSALRNRFVTGDWAEGQRRAEARPGGAGSDEEEGGSDQDDDEVFGDFEDMEAGERLAGPSGGGDAVSVAAQKAIDDARKEAERLKAMKAAKKAAFDSAYDTKGAKDGDSDAEDGGTGGEGGGGGSGDEGEGGKKGKAGKPGRPGDEETYYDSVKKELAARAAATRSLLDSLDPATRQAMEGLRPGTYVRLRFSGVPCELVTHHDPRRPLLIGGLGQGEEKLGMMRLRFKRHRWFPKLLKCRDPLIFSVGWRRFQSMPVYAVEDHNRRLRMLKYTPEHMHCIATVYGPLAPPNSGVAAVQRLDGQVAGWRIAATGVVTELDADVRVVKKLKLVGTPFKIARHTAFVGGMFNSALEVARFEGASIRTVSGIRGTIKKALRPGVHGAKDGAYRATFEDKPLLSDIVFLRAWIALDLPRFYNPVTNLLAAAPTDVNRPPKNSKRVRGGAEPEQAPTDVAAGMVVNAGTAAAADATAAAAAPGKREFQASSTFTGPRPGMAFKLGPQGQGYYKDEGPTVAAATAAAAHAASAAAKAAALASGSIPPADGAAAGGAPDSQGWVGLRTVADLRRALGTGAPRASDSLYRDIERAPRKFNPLKVPKALQAALPFKSKPKLEPSRKRKTLEQKRAVVMDKDEKKAYTLLQQLNAIRNEKARKRREQSDRRHGQYEKKQAAQEEWRAKFNKEERKKRYREEGQAEKRKEMGGARGGKAAKGAKRRKAAAAAE</sequence>
<keyword evidence="2" id="KW-0690">Ribosome biogenesis</keyword>
<evidence type="ECO:0000259" key="12">
    <source>
        <dbReference type="PROSITE" id="PS51714"/>
    </source>
</evidence>
<feature type="region of interest" description="Disordered" evidence="11">
    <location>
        <begin position="1332"/>
        <end position="1406"/>
    </location>
</feature>
<dbReference type="Gramene" id="PNW77650">
    <property type="protein sequence ID" value="PNW77650"/>
    <property type="gene ID" value="CHLRE_10g445600v5"/>
</dbReference>
<feature type="compositionally biased region" description="Basic residues" evidence="11">
    <location>
        <begin position="1"/>
        <end position="27"/>
    </location>
</feature>
<dbReference type="OrthoDB" id="10260897at2759"/>
<dbReference type="ExpressionAtlas" id="A0A2K3DAU6">
    <property type="expression patterns" value="baseline"/>
</dbReference>
<dbReference type="FunCoup" id="A0A2K3DAU6">
    <property type="interactions" value="2102"/>
</dbReference>
<feature type="region of interest" description="Disordered" evidence="11">
    <location>
        <begin position="595"/>
        <end position="655"/>
    </location>
</feature>
<evidence type="ECO:0000256" key="4">
    <source>
        <dbReference type="ARBA" id="ARBA00022741"/>
    </source>
</evidence>
<comment type="similarity">
    <text evidence="10">Belongs to the TRAFAC class translation factor GTPase superfamily. Bms1-like GTPase family. BMS1 subfamily.</text>
</comment>
<evidence type="ECO:0000256" key="5">
    <source>
        <dbReference type="ARBA" id="ARBA00022801"/>
    </source>
</evidence>
<feature type="compositionally biased region" description="Acidic residues" evidence="11">
    <location>
        <begin position="500"/>
        <end position="523"/>
    </location>
</feature>
<evidence type="ECO:0000256" key="3">
    <source>
        <dbReference type="ARBA" id="ARBA00022553"/>
    </source>
</evidence>
<feature type="compositionally biased region" description="Acidic residues" evidence="11">
    <location>
        <begin position="436"/>
        <end position="455"/>
    </location>
</feature>
<dbReference type="GO" id="GO:0000479">
    <property type="term" value="P:endonucleolytic cleavage of tricistronic rRNA transcript (SSU-rRNA, 5.8S rRNA, LSU-rRNA)"/>
    <property type="evidence" value="ECO:0000318"/>
    <property type="project" value="GO_Central"/>
</dbReference>
<evidence type="ECO:0000256" key="1">
    <source>
        <dbReference type="ARBA" id="ARBA00004604"/>
    </source>
</evidence>
<evidence type="ECO:0000256" key="7">
    <source>
        <dbReference type="ARBA" id="ARBA00023134"/>
    </source>
</evidence>
<feature type="region of interest" description="Disordered" evidence="11">
    <location>
        <begin position="1"/>
        <end position="59"/>
    </location>
</feature>
<dbReference type="InterPro" id="IPR027417">
    <property type="entry name" value="P-loop_NTPase"/>
</dbReference>
<dbReference type="GO" id="GO:0000462">
    <property type="term" value="P:maturation of SSU-rRNA from tricistronic rRNA transcript (SSU-rRNA, 5.8S rRNA, LSU-rRNA)"/>
    <property type="evidence" value="ECO:0000318"/>
    <property type="project" value="GO_Central"/>
</dbReference>
<evidence type="ECO:0000256" key="8">
    <source>
        <dbReference type="ARBA" id="ARBA00023242"/>
    </source>
</evidence>
<keyword evidence="8" id="KW-0539">Nucleus</keyword>
<proteinExistence type="inferred from homology"/>
<keyword evidence="14" id="KW-1185">Reference proteome</keyword>
<feature type="region of interest" description="Disordered" evidence="11">
    <location>
        <begin position="1113"/>
        <end position="1134"/>
    </location>
</feature>
<dbReference type="SMART" id="SM01362">
    <property type="entry name" value="DUF663"/>
    <property type="match status" value="1"/>
</dbReference>
<evidence type="ECO:0000256" key="2">
    <source>
        <dbReference type="ARBA" id="ARBA00022517"/>
    </source>
</evidence>
<dbReference type="Pfam" id="PF08142">
    <property type="entry name" value="AARP2CN"/>
    <property type="match status" value="1"/>
</dbReference>
<dbReference type="Proteomes" id="UP000006906">
    <property type="component" value="Chromosome 10"/>
</dbReference>
<feature type="region of interest" description="Disordered" evidence="11">
    <location>
        <begin position="397"/>
        <end position="567"/>
    </location>
</feature>
<dbReference type="SMART" id="SM00785">
    <property type="entry name" value="AARP2CN"/>
    <property type="match status" value="1"/>
</dbReference>
<dbReference type="Gene3D" id="3.40.50.300">
    <property type="entry name" value="P-loop containing nucleotide triphosphate hydrolases"/>
    <property type="match status" value="1"/>
</dbReference>
<keyword evidence="3" id="KW-0597">Phosphoprotein</keyword>
<accession>A0A2K3DAU6</accession>
<dbReference type="GO" id="GO:0005524">
    <property type="term" value="F:ATP binding"/>
    <property type="evidence" value="ECO:0007669"/>
    <property type="project" value="UniProtKB-KW"/>
</dbReference>
<dbReference type="InterPro" id="IPR030387">
    <property type="entry name" value="G_Bms1/Tsr1_dom"/>
</dbReference>
<feature type="compositionally biased region" description="Basic and acidic residues" evidence="11">
    <location>
        <begin position="1340"/>
        <end position="1385"/>
    </location>
</feature>
<dbReference type="OMA" id="KLHVPMV"/>
<keyword evidence="5" id="KW-0378">Hydrolase</keyword>
<dbReference type="KEGG" id="cre:CHLRE_10g445600v5"/>
<dbReference type="GO" id="GO:0034511">
    <property type="term" value="F:U3 snoRNA binding"/>
    <property type="evidence" value="ECO:0000318"/>
    <property type="project" value="GO_Central"/>
</dbReference>
<dbReference type="GeneID" id="5723834"/>
<dbReference type="InterPro" id="IPR039761">
    <property type="entry name" value="Bms1/Tsr1"/>
</dbReference>
<dbReference type="Pfam" id="PF04950">
    <property type="entry name" value="RIBIOP_C"/>
    <property type="match status" value="1"/>
</dbReference>
<dbReference type="FunFam" id="3.40.50.300:FF:000105">
    <property type="entry name" value="BMS1 ribosome biogenesis factor"/>
    <property type="match status" value="1"/>
</dbReference>
<evidence type="ECO:0000256" key="9">
    <source>
        <dbReference type="ARBA" id="ARBA00049117"/>
    </source>
</evidence>
<dbReference type="GO" id="GO:0005525">
    <property type="term" value="F:GTP binding"/>
    <property type="evidence" value="ECO:0000318"/>
    <property type="project" value="GO_Central"/>
</dbReference>
<reference evidence="13 14" key="1">
    <citation type="journal article" date="2007" name="Science">
        <title>The Chlamydomonas genome reveals the evolution of key animal and plant functions.</title>
        <authorList>
            <person name="Merchant S.S."/>
            <person name="Prochnik S.E."/>
            <person name="Vallon O."/>
            <person name="Harris E.H."/>
            <person name="Karpowicz S.J."/>
            <person name="Witman G.B."/>
            <person name="Terry A."/>
            <person name="Salamov A."/>
            <person name="Fritz-Laylin L.K."/>
            <person name="Marechal-Drouard L."/>
            <person name="Marshall W.F."/>
            <person name="Qu L.H."/>
            <person name="Nelson D.R."/>
            <person name="Sanderfoot A.A."/>
            <person name="Spalding M.H."/>
            <person name="Kapitonov V.V."/>
            <person name="Ren Q."/>
            <person name="Ferris P."/>
            <person name="Lindquist E."/>
            <person name="Shapiro H."/>
            <person name="Lucas S.M."/>
            <person name="Grimwood J."/>
            <person name="Schmutz J."/>
            <person name="Cardol P."/>
            <person name="Cerutti H."/>
            <person name="Chanfreau G."/>
            <person name="Chen C.L."/>
            <person name="Cognat V."/>
            <person name="Croft M.T."/>
            <person name="Dent R."/>
            <person name="Dutcher S."/>
            <person name="Fernandez E."/>
            <person name="Fukuzawa H."/>
            <person name="Gonzalez-Ballester D."/>
            <person name="Gonzalez-Halphen D."/>
            <person name="Hallmann A."/>
            <person name="Hanikenne M."/>
            <person name="Hippler M."/>
            <person name="Inwood W."/>
            <person name="Jabbari K."/>
            <person name="Kalanon M."/>
            <person name="Kuras R."/>
            <person name="Lefebvre P.A."/>
            <person name="Lemaire S.D."/>
            <person name="Lobanov A.V."/>
            <person name="Lohr M."/>
            <person name="Manuell A."/>
            <person name="Meier I."/>
            <person name="Mets L."/>
            <person name="Mittag M."/>
            <person name="Mittelmeier T."/>
            <person name="Moroney J.V."/>
            <person name="Moseley J."/>
            <person name="Napoli C."/>
            <person name="Nedelcu A.M."/>
            <person name="Niyogi K."/>
            <person name="Novoselov S.V."/>
            <person name="Paulsen I.T."/>
            <person name="Pazour G."/>
            <person name="Purton S."/>
            <person name="Ral J.P."/>
            <person name="Riano-Pachon D.M."/>
            <person name="Riekhof W."/>
            <person name="Rymarquis L."/>
            <person name="Schroda M."/>
            <person name="Stern D."/>
            <person name="Umen J."/>
            <person name="Willows R."/>
            <person name="Wilson N."/>
            <person name="Zimmer S.L."/>
            <person name="Allmer J."/>
            <person name="Balk J."/>
            <person name="Bisova K."/>
            <person name="Chen C.J."/>
            <person name="Elias M."/>
            <person name="Gendler K."/>
            <person name="Hauser C."/>
            <person name="Lamb M.R."/>
            <person name="Ledford H."/>
            <person name="Long J.C."/>
            <person name="Minagawa J."/>
            <person name="Page M.D."/>
            <person name="Pan J."/>
            <person name="Pootakham W."/>
            <person name="Roje S."/>
            <person name="Rose A."/>
            <person name="Stahlberg E."/>
            <person name="Terauchi A.M."/>
            <person name="Yang P."/>
            <person name="Ball S."/>
            <person name="Bowler C."/>
            <person name="Dieckmann C.L."/>
            <person name="Gladyshev V.N."/>
            <person name="Green P."/>
            <person name="Jorgensen R."/>
            <person name="Mayfield S."/>
            <person name="Mueller-Roeber B."/>
            <person name="Rajamani S."/>
            <person name="Sayre R.T."/>
            <person name="Brokstein P."/>
            <person name="Dubchak I."/>
            <person name="Goodstein D."/>
            <person name="Hornick L."/>
            <person name="Huang Y.W."/>
            <person name="Jhaveri J."/>
            <person name="Luo Y."/>
            <person name="Martinez D."/>
            <person name="Ngau W.C."/>
            <person name="Otillar B."/>
            <person name="Poliakov A."/>
            <person name="Porter A."/>
            <person name="Szajkowski L."/>
            <person name="Werner G."/>
            <person name="Zhou K."/>
            <person name="Grigoriev I.V."/>
            <person name="Rokhsar D.S."/>
            <person name="Grossman A.R."/>
        </authorList>
    </citation>
    <scope>NUCLEOTIDE SEQUENCE [LARGE SCALE GENOMIC DNA]</scope>
    <source>
        <strain evidence="14">CC-503</strain>
    </source>
</reference>
<evidence type="ECO:0000313" key="13">
    <source>
        <dbReference type="EMBL" id="PNW77650.1"/>
    </source>
</evidence>
<dbReference type="PROSITE" id="PS51714">
    <property type="entry name" value="G_BMS1"/>
    <property type="match status" value="1"/>
</dbReference>
<dbReference type="RefSeq" id="XP_042920276.1">
    <property type="nucleotide sequence ID" value="XM_043066879.1"/>
</dbReference>
<evidence type="ECO:0000256" key="6">
    <source>
        <dbReference type="ARBA" id="ARBA00022840"/>
    </source>
</evidence>
<protein>
    <recommendedName>
        <fullName evidence="12">Bms1-type G domain-containing protein</fullName>
    </recommendedName>
</protein>
<gene>
    <name evidence="13" type="ORF">CHLRE_10g445600v5</name>
</gene>
<evidence type="ECO:0000256" key="11">
    <source>
        <dbReference type="SAM" id="MobiDB-lite"/>
    </source>
</evidence>
<dbReference type="InterPro" id="IPR012948">
    <property type="entry name" value="AARP2CN"/>
</dbReference>
<dbReference type="GO" id="GO:0032040">
    <property type="term" value="C:small-subunit processome"/>
    <property type="evidence" value="ECO:0007669"/>
    <property type="project" value="UniProtKB-ARBA"/>
</dbReference>
<feature type="region of interest" description="Disordered" evidence="11">
    <location>
        <begin position="694"/>
        <end position="753"/>
    </location>
</feature>
<dbReference type="SUPFAM" id="SSF52540">
    <property type="entry name" value="P-loop containing nucleoside triphosphate hydrolases"/>
    <property type="match status" value="1"/>
</dbReference>
<keyword evidence="7" id="KW-0342">GTP-binding</keyword>
<dbReference type="STRING" id="3055.A0A2K3DAU6"/>
<feature type="compositionally biased region" description="Acidic residues" evidence="11">
    <location>
        <begin position="406"/>
        <end position="428"/>
    </location>
</feature>
<keyword evidence="6" id="KW-0067">ATP-binding</keyword>
<dbReference type="PANTHER" id="PTHR12858:SF2">
    <property type="entry name" value="RIBOSOME BIOGENESIS PROTEIN BMS1 HOMOLOG"/>
    <property type="match status" value="1"/>
</dbReference>
<comment type="subcellular location">
    <subcellularLocation>
        <location evidence="1">Nucleus</location>
        <location evidence="1">Nucleolus</location>
    </subcellularLocation>
</comment>
<name>A0A2K3DAU6_CHLRE</name>
<dbReference type="PANTHER" id="PTHR12858">
    <property type="entry name" value="RIBOSOME BIOGENESIS PROTEIN"/>
    <property type="match status" value="1"/>
</dbReference>
<feature type="compositionally biased region" description="Gly residues" evidence="11">
    <location>
        <begin position="798"/>
        <end position="810"/>
    </location>
</feature>
<dbReference type="EMBL" id="CM008971">
    <property type="protein sequence ID" value="PNW77650.1"/>
    <property type="molecule type" value="Genomic_DNA"/>
</dbReference>
<dbReference type="GO" id="GO:0003924">
    <property type="term" value="F:GTPase activity"/>
    <property type="evidence" value="ECO:0000318"/>
    <property type="project" value="GO_Central"/>
</dbReference>
<evidence type="ECO:0000256" key="10">
    <source>
        <dbReference type="ARBA" id="ARBA00061391"/>
    </source>
</evidence>
<comment type="catalytic activity">
    <reaction evidence="9">
        <text>GTP + H2O = GDP + phosphate + H(+)</text>
        <dbReference type="Rhea" id="RHEA:19669"/>
        <dbReference type="ChEBI" id="CHEBI:15377"/>
        <dbReference type="ChEBI" id="CHEBI:15378"/>
        <dbReference type="ChEBI" id="CHEBI:37565"/>
        <dbReference type="ChEBI" id="CHEBI:43474"/>
        <dbReference type="ChEBI" id="CHEBI:58189"/>
    </reaction>
    <physiologicalReaction direction="left-to-right" evidence="9">
        <dbReference type="Rhea" id="RHEA:19670"/>
    </physiologicalReaction>
</comment>
<dbReference type="GO" id="GO:0005654">
    <property type="term" value="C:nucleoplasm"/>
    <property type="evidence" value="ECO:0007669"/>
    <property type="project" value="UniProtKB-ARBA"/>
</dbReference>
<feature type="compositionally biased region" description="Acidic residues" evidence="11">
    <location>
        <begin position="624"/>
        <end position="633"/>
    </location>
</feature>